<organism evidence="2 3">
    <name type="scientific">Paenibacillus selenitireducens</name>
    <dbReference type="NCBI Taxonomy" id="1324314"/>
    <lineage>
        <taxon>Bacteria</taxon>
        <taxon>Bacillati</taxon>
        <taxon>Bacillota</taxon>
        <taxon>Bacilli</taxon>
        <taxon>Bacillales</taxon>
        <taxon>Paenibacillaceae</taxon>
        <taxon>Paenibacillus</taxon>
    </lineage>
</organism>
<dbReference type="AlphaFoldDB" id="A0A1T2X2N6"/>
<keyword evidence="1" id="KW-0472">Membrane</keyword>
<keyword evidence="1" id="KW-0812">Transmembrane</keyword>
<dbReference type="EMBL" id="MSZX01000014">
    <property type="protein sequence ID" value="OPA73843.1"/>
    <property type="molecule type" value="Genomic_DNA"/>
</dbReference>
<evidence type="ECO:0000256" key="1">
    <source>
        <dbReference type="SAM" id="Phobius"/>
    </source>
</evidence>
<feature type="transmembrane region" description="Helical" evidence="1">
    <location>
        <begin position="7"/>
        <end position="25"/>
    </location>
</feature>
<gene>
    <name evidence="2" type="ORF">BVG16_26920</name>
</gene>
<sequence length="105" mass="12987">MKKIVLMLLEFLRIIIMMFFFVSIVTNLERSFYEPLFHWYGEFHFPLFVGNFMLFLVWYRNRLQFSGWFTHDGQEKLSRKMTRIMLGCAVFFILIPVFYTYYIHL</sequence>
<comment type="caution">
    <text evidence="2">The sequence shown here is derived from an EMBL/GenBank/DDBJ whole genome shotgun (WGS) entry which is preliminary data.</text>
</comment>
<feature type="transmembrane region" description="Helical" evidence="1">
    <location>
        <begin position="37"/>
        <end position="59"/>
    </location>
</feature>
<evidence type="ECO:0000313" key="3">
    <source>
        <dbReference type="Proteomes" id="UP000190188"/>
    </source>
</evidence>
<protein>
    <submittedName>
        <fullName evidence="2">Uncharacterized protein</fullName>
    </submittedName>
</protein>
<name>A0A1T2X2N6_9BACL</name>
<feature type="transmembrane region" description="Helical" evidence="1">
    <location>
        <begin position="84"/>
        <end position="103"/>
    </location>
</feature>
<dbReference type="Proteomes" id="UP000190188">
    <property type="component" value="Unassembled WGS sequence"/>
</dbReference>
<keyword evidence="1" id="KW-1133">Transmembrane helix</keyword>
<dbReference type="STRING" id="1324314.BVG16_26920"/>
<proteinExistence type="predicted"/>
<keyword evidence="3" id="KW-1185">Reference proteome</keyword>
<evidence type="ECO:0000313" key="2">
    <source>
        <dbReference type="EMBL" id="OPA73843.1"/>
    </source>
</evidence>
<accession>A0A1T2X2N6</accession>
<reference evidence="2 3" key="1">
    <citation type="submission" date="2017-01" db="EMBL/GenBank/DDBJ databases">
        <title>Genome analysis of Paenibacillus selenitrireducens ES3-24.</title>
        <authorList>
            <person name="Xu D."/>
            <person name="Yao R."/>
            <person name="Zheng S."/>
        </authorList>
    </citation>
    <scope>NUCLEOTIDE SEQUENCE [LARGE SCALE GENOMIC DNA]</scope>
    <source>
        <strain evidence="2 3">ES3-24</strain>
    </source>
</reference>